<gene>
    <name evidence="2" type="ORF">JL107_13590</name>
</gene>
<name>A0A938YQ88_9ACTN</name>
<dbReference type="Gene3D" id="1.10.340.30">
    <property type="entry name" value="Hypothetical protein, domain 2"/>
    <property type="match status" value="1"/>
</dbReference>
<evidence type="ECO:0000313" key="2">
    <source>
        <dbReference type="EMBL" id="MBM9477477.1"/>
    </source>
</evidence>
<proteinExistence type="predicted"/>
<dbReference type="NCBIfam" id="TIGR03252">
    <property type="entry name" value="HhH-GPD-type base excision DNA repair protein"/>
    <property type="match status" value="1"/>
</dbReference>
<dbReference type="Pfam" id="PF00730">
    <property type="entry name" value="HhH-GPD"/>
    <property type="match status" value="1"/>
</dbReference>
<dbReference type="InterPro" id="IPR011257">
    <property type="entry name" value="DNA_glycosylase"/>
</dbReference>
<dbReference type="RefSeq" id="WP_205257573.1">
    <property type="nucleotide sequence ID" value="NZ_BAAAPV010000003.1"/>
</dbReference>
<protein>
    <submittedName>
        <fullName evidence="2">Fe-S cluster assembly protein HesB</fullName>
    </submittedName>
</protein>
<sequence length="195" mass="20236">MSDHALTITGDPRADALLSTDPNALLIGMVLDQQITMEKAFAGPAVIAERMGGTFDVAAVAAADPDEFAALCAQRPAVHRFPGSMAARVQAVCRVLVDTYDGDAARIWADAGTGAEIRERIALLPGFGAQKAAIFTALLGKQYGVTPDGWREAAGAYGEDGCFRSVADVVDDESLGRVRASKKAAKAAAKAEQGG</sequence>
<comment type="caution">
    <text evidence="2">The sequence shown here is derived from an EMBL/GenBank/DDBJ whole genome shotgun (WGS) entry which is preliminary data.</text>
</comment>
<evidence type="ECO:0000259" key="1">
    <source>
        <dbReference type="Pfam" id="PF00730"/>
    </source>
</evidence>
<dbReference type="InterPro" id="IPR017658">
    <property type="entry name" value="HhH-GPD_base_excis"/>
</dbReference>
<dbReference type="GO" id="GO:0003824">
    <property type="term" value="F:catalytic activity"/>
    <property type="evidence" value="ECO:0007669"/>
    <property type="project" value="InterPro"/>
</dbReference>
<dbReference type="GO" id="GO:0006284">
    <property type="term" value="P:base-excision repair"/>
    <property type="evidence" value="ECO:0007669"/>
    <property type="project" value="InterPro"/>
</dbReference>
<dbReference type="Proteomes" id="UP000663801">
    <property type="component" value="Unassembled WGS sequence"/>
</dbReference>
<dbReference type="AlphaFoldDB" id="A0A938YQ88"/>
<keyword evidence="3" id="KW-1185">Reference proteome</keyword>
<reference evidence="2" key="1">
    <citation type="submission" date="2021-01" db="EMBL/GenBank/DDBJ databases">
        <title>KCTC 19127 draft genome.</title>
        <authorList>
            <person name="An D."/>
        </authorList>
    </citation>
    <scope>NUCLEOTIDE SEQUENCE</scope>
    <source>
        <strain evidence="2">KCTC 19127</strain>
    </source>
</reference>
<dbReference type="InterPro" id="IPR003265">
    <property type="entry name" value="HhH-GPD_domain"/>
</dbReference>
<feature type="domain" description="HhH-GPD" evidence="1">
    <location>
        <begin position="27"/>
        <end position="184"/>
    </location>
</feature>
<accession>A0A938YQ88</accession>
<evidence type="ECO:0000313" key="3">
    <source>
        <dbReference type="Proteomes" id="UP000663801"/>
    </source>
</evidence>
<organism evidence="2 3">
    <name type="scientific">Nakamurella flavida</name>
    <dbReference type="NCBI Taxonomy" id="363630"/>
    <lineage>
        <taxon>Bacteria</taxon>
        <taxon>Bacillati</taxon>
        <taxon>Actinomycetota</taxon>
        <taxon>Actinomycetes</taxon>
        <taxon>Nakamurellales</taxon>
        <taxon>Nakamurellaceae</taxon>
        <taxon>Nakamurella</taxon>
    </lineage>
</organism>
<dbReference type="EMBL" id="JAERWL010000010">
    <property type="protein sequence ID" value="MBM9477477.1"/>
    <property type="molecule type" value="Genomic_DNA"/>
</dbReference>
<dbReference type="SUPFAM" id="SSF48150">
    <property type="entry name" value="DNA-glycosylase"/>
    <property type="match status" value="1"/>
</dbReference>